<protein>
    <recommendedName>
        <fullName evidence="4">Thioredoxin domain-containing protein</fullName>
    </recommendedName>
</protein>
<dbReference type="NCBIfam" id="NF047696">
    <property type="entry name" value="ThlDiSintTplARhiz"/>
    <property type="match status" value="1"/>
</dbReference>
<comment type="caution">
    <text evidence="5">The sequence shown here is derived from an EMBL/GenBank/DDBJ whole genome shotgun (WGS) entry which is preliminary data.</text>
</comment>
<evidence type="ECO:0000256" key="3">
    <source>
        <dbReference type="SAM" id="Phobius"/>
    </source>
</evidence>
<keyword evidence="3" id="KW-0472">Membrane</keyword>
<keyword evidence="3" id="KW-1133">Transmembrane helix</keyword>
<reference evidence="5" key="1">
    <citation type="journal article" date="2015" name="Nature">
        <title>Complex archaea that bridge the gap between prokaryotes and eukaryotes.</title>
        <authorList>
            <person name="Spang A."/>
            <person name="Saw J.H."/>
            <person name="Jorgensen S.L."/>
            <person name="Zaremba-Niedzwiedzka K."/>
            <person name="Martijn J."/>
            <person name="Lind A.E."/>
            <person name="van Eijk R."/>
            <person name="Schleper C."/>
            <person name="Guy L."/>
            <person name="Ettema T.J."/>
        </authorList>
    </citation>
    <scope>NUCLEOTIDE SEQUENCE</scope>
</reference>
<keyword evidence="3" id="KW-0812">Transmembrane</keyword>
<dbReference type="PROSITE" id="PS51352">
    <property type="entry name" value="THIOREDOXIN_2"/>
    <property type="match status" value="1"/>
</dbReference>
<dbReference type="Gene3D" id="3.40.30.10">
    <property type="entry name" value="Glutaredoxin"/>
    <property type="match status" value="1"/>
</dbReference>
<evidence type="ECO:0000256" key="2">
    <source>
        <dbReference type="ARBA" id="ARBA00022748"/>
    </source>
</evidence>
<dbReference type="Pfam" id="PF08534">
    <property type="entry name" value="Redoxin"/>
    <property type="match status" value="1"/>
</dbReference>
<sequence>MSEETRQASNGRRLGVIAGIALISGIAAGGVVLYVSETGSGNEVAATSCPADEAIYAAIDGAARGEVAAVQALDAPFDISAMAFTDGDGQPASLKDFSGKTLLVNLWATWCVPCRLEMPALDALEQQEGGEDFAVIPINIDTGSIDKPKKFYAETKLTALPLYRDETMGVFDDLKGRGLAYGLPVSVLVGPDGCARAAINGPAEWASPDAVKLIEAVKESGRKV</sequence>
<dbReference type="InterPro" id="IPR013766">
    <property type="entry name" value="Thioredoxin_domain"/>
</dbReference>
<dbReference type="GO" id="GO:0030313">
    <property type="term" value="C:cell envelope"/>
    <property type="evidence" value="ECO:0007669"/>
    <property type="project" value="UniProtKB-SubCell"/>
</dbReference>
<dbReference type="GO" id="GO:0016491">
    <property type="term" value="F:oxidoreductase activity"/>
    <property type="evidence" value="ECO:0007669"/>
    <property type="project" value="InterPro"/>
</dbReference>
<dbReference type="PANTHER" id="PTHR42852:SF13">
    <property type="entry name" value="PROTEIN DIPZ"/>
    <property type="match status" value="1"/>
</dbReference>
<name>A0A0F9XQ60_9ZZZZ</name>
<evidence type="ECO:0000256" key="1">
    <source>
        <dbReference type="ARBA" id="ARBA00004196"/>
    </source>
</evidence>
<evidence type="ECO:0000259" key="4">
    <source>
        <dbReference type="PROSITE" id="PS51352"/>
    </source>
</evidence>
<dbReference type="GO" id="GO:0017004">
    <property type="term" value="P:cytochrome complex assembly"/>
    <property type="evidence" value="ECO:0007669"/>
    <property type="project" value="UniProtKB-KW"/>
</dbReference>
<feature type="domain" description="Thioredoxin" evidence="4">
    <location>
        <begin position="70"/>
        <end position="219"/>
    </location>
</feature>
<dbReference type="PANTHER" id="PTHR42852">
    <property type="entry name" value="THIOL:DISULFIDE INTERCHANGE PROTEIN DSBE"/>
    <property type="match status" value="1"/>
</dbReference>
<dbReference type="PROSITE" id="PS00194">
    <property type="entry name" value="THIOREDOXIN_1"/>
    <property type="match status" value="1"/>
</dbReference>
<accession>A0A0F9XQ60</accession>
<dbReference type="SUPFAM" id="SSF52833">
    <property type="entry name" value="Thioredoxin-like"/>
    <property type="match status" value="1"/>
</dbReference>
<dbReference type="InterPro" id="IPR013740">
    <property type="entry name" value="Redoxin"/>
</dbReference>
<dbReference type="InterPro" id="IPR036249">
    <property type="entry name" value="Thioredoxin-like_sf"/>
</dbReference>
<dbReference type="CDD" id="cd02966">
    <property type="entry name" value="TlpA_like_family"/>
    <property type="match status" value="1"/>
</dbReference>
<evidence type="ECO:0000313" key="5">
    <source>
        <dbReference type="EMBL" id="KKN94493.1"/>
    </source>
</evidence>
<organism evidence="5">
    <name type="scientific">marine sediment metagenome</name>
    <dbReference type="NCBI Taxonomy" id="412755"/>
    <lineage>
        <taxon>unclassified sequences</taxon>
        <taxon>metagenomes</taxon>
        <taxon>ecological metagenomes</taxon>
    </lineage>
</organism>
<comment type="subcellular location">
    <subcellularLocation>
        <location evidence="1">Cell envelope</location>
    </subcellularLocation>
</comment>
<dbReference type="EMBL" id="LAZR01000078">
    <property type="protein sequence ID" value="KKN94493.1"/>
    <property type="molecule type" value="Genomic_DNA"/>
</dbReference>
<gene>
    <name evidence="5" type="ORF">LCGC14_0188420</name>
</gene>
<feature type="transmembrane region" description="Helical" evidence="3">
    <location>
        <begin position="14"/>
        <end position="35"/>
    </location>
</feature>
<dbReference type="InterPro" id="IPR050553">
    <property type="entry name" value="Thioredoxin_ResA/DsbE_sf"/>
</dbReference>
<dbReference type="InterPro" id="IPR017937">
    <property type="entry name" value="Thioredoxin_CS"/>
</dbReference>
<keyword evidence="2" id="KW-0201">Cytochrome c-type biogenesis</keyword>
<proteinExistence type="predicted"/>
<dbReference type="AlphaFoldDB" id="A0A0F9XQ60"/>